<dbReference type="GO" id="GO:0045881">
    <property type="term" value="P:positive regulation of sporulation resulting in formation of a cellular spore"/>
    <property type="evidence" value="ECO:0007669"/>
    <property type="project" value="TreeGrafter"/>
</dbReference>
<gene>
    <name evidence="5" type="ORF">ENJ74_03835</name>
</gene>
<dbReference type="GO" id="GO:0007059">
    <property type="term" value="P:chromosome segregation"/>
    <property type="evidence" value="ECO:0007669"/>
    <property type="project" value="UniProtKB-KW"/>
</dbReference>
<dbReference type="InterPro" id="IPR041468">
    <property type="entry name" value="HTH_ParB/Spo0J"/>
</dbReference>
<dbReference type="SUPFAM" id="SSF109709">
    <property type="entry name" value="KorB DNA-binding domain-like"/>
    <property type="match status" value="1"/>
</dbReference>
<feature type="domain" description="ParB-like N-terminal" evidence="4">
    <location>
        <begin position="1"/>
        <end position="76"/>
    </location>
</feature>
<dbReference type="InterPro" id="IPR003115">
    <property type="entry name" value="ParB_N"/>
</dbReference>
<dbReference type="Gene3D" id="1.10.10.2830">
    <property type="match status" value="1"/>
</dbReference>
<dbReference type="NCBIfam" id="TIGR00180">
    <property type="entry name" value="parB_part"/>
    <property type="match status" value="1"/>
</dbReference>
<comment type="caution">
    <text evidence="5">The sequence shown here is derived from an EMBL/GenBank/DDBJ whole genome shotgun (WGS) entry which is preliminary data.</text>
</comment>
<dbReference type="Pfam" id="PF17762">
    <property type="entry name" value="HTH_ParB"/>
    <property type="match status" value="1"/>
</dbReference>
<dbReference type="GO" id="GO:0003677">
    <property type="term" value="F:DNA binding"/>
    <property type="evidence" value="ECO:0007669"/>
    <property type="project" value="InterPro"/>
</dbReference>
<dbReference type="PANTHER" id="PTHR33375:SF1">
    <property type="entry name" value="CHROMOSOME-PARTITIONING PROTEIN PARB-RELATED"/>
    <property type="match status" value="1"/>
</dbReference>
<evidence type="ECO:0000256" key="1">
    <source>
        <dbReference type="ARBA" id="ARBA00006295"/>
    </source>
</evidence>
<dbReference type="InterPro" id="IPR004437">
    <property type="entry name" value="ParB/RepB/Spo0J"/>
</dbReference>
<proteinExistence type="inferred from homology"/>
<dbReference type="SUPFAM" id="SSF110849">
    <property type="entry name" value="ParB/Sulfiredoxin"/>
    <property type="match status" value="1"/>
</dbReference>
<reference evidence="5" key="1">
    <citation type="journal article" date="2020" name="mSystems">
        <title>Genome- and Community-Level Interaction Insights into Carbon Utilization and Element Cycling Functions of Hydrothermarchaeota in Hydrothermal Sediment.</title>
        <authorList>
            <person name="Zhou Z."/>
            <person name="Liu Y."/>
            <person name="Xu W."/>
            <person name="Pan J."/>
            <person name="Luo Z.H."/>
            <person name="Li M."/>
        </authorList>
    </citation>
    <scope>NUCLEOTIDE SEQUENCE [LARGE SCALE GENOMIC DNA]</scope>
    <source>
        <strain evidence="5">HyVt-513</strain>
    </source>
</reference>
<accession>A0A7V2SJ56</accession>
<evidence type="ECO:0000313" key="5">
    <source>
        <dbReference type="EMBL" id="HFC03982.1"/>
    </source>
</evidence>
<evidence type="ECO:0000259" key="4">
    <source>
        <dbReference type="SMART" id="SM00470"/>
    </source>
</evidence>
<protein>
    <submittedName>
        <fullName evidence="5">ParB/RepB/Spo0J family partition protein</fullName>
    </submittedName>
</protein>
<feature type="non-terminal residue" evidence="5">
    <location>
        <position position="1"/>
    </location>
</feature>
<dbReference type="FunFam" id="1.10.10.2830:FF:000001">
    <property type="entry name" value="Chromosome partitioning protein ParB"/>
    <property type="match status" value="1"/>
</dbReference>
<sequence length="239" mass="27386">KDFDPRRLEELGESIRRHGLLQPVVVIPNGDRWILVAGERRLRAHKLIGAETIRAIVADVDLDRLRMRELALVENIQRENLNPIELAEAYRELLEVHGITHEELAAIVHKSRSQITNTLRLLSLSDYARKALTEGRLSQGHAKVLLALPEAKQRVLVDTIAGRKLSVRETEELVKRTRAGKNMRNSKQPSSRETDPKLLQRLEKLLPFPHRLTRKGLEIRLPDEAGLKAFIDFLDKNDR</sequence>
<comment type="similarity">
    <text evidence="1">Belongs to the ParB family.</text>
</comment>
<dbReference type="InterPro" id="IPR050336">
    <property type="entry name" value="Chromosome_partition/occlusion"/>
</dbReference>
<dbReference type="AlphaFoldDB" id="A0A7V2SJ56"/>
<evidence type="ECO:0000256" key="2">
    <source>
        <dbReference type="ARBA" id="ARBA00022829"/>
    </source>
</evidence>
<dbReference type="Proteomes" id="UP000885722">
    <property type="component" value="Unassembled WGS sequence"/>
</dbReference>
<dbReference type="GO" id="GO:0005694">
    <property type="term" value="C:chromosome"/>
    <property type="evidence" value="ECO:0007669"/>
    <property type="project" value="TreeGrafter"/>
</dbReference>
<evidence type="ECO:0000256" key="3">
    <source>
        <dbReference type="SAM" id="MobiDB-lite"/>
    </source>
</evidence>
<dbReference type="Pfam" id="PF02195">
    <property type="entry name" value="ParB_N"/>
    <property type="match status" value="1"/>
</dbReference>
<dbReference type="EMBL" id="DRNO01000262">
    <property type="protein sequence ID" value="HFC03982.1"/>
    <property type="molecule type" value="Genomic_DNA"/>
</dbReference>
<feature type="region of interest" description="Disordered" evidence="3">
    <location>
        <begin position="175"/>
        <end position="196"/>
    </location>
</feature>
<dbReference type="Gene3D" id="3.90.1530.30">
    <property type="match status" value="1"/>
</dbReference>
<dbReference type="SMART" id="SM00470">
    <property type="entry name" value="ParB"/>
    <property type="match status" value="1"/>
</dbReference>
<dbReference type="InterPro" id="IPR036086">
    <property type="entry name" value="ParB/Sulfiredoxin_sf"/>
</dbReference>
<organism evidence="5">
    <name type="scientific">Nitratifractor salsuginis</name>
    <dbReference type="NCBI Taxonomy" id="269261"/>
    <lineage>
        <taxon>Bacteria</taxon>
        <taxon>Pseudomonadati</taxon>
        <taxon>Campylobacterota</taxon>
        <taxon>Epsilonproteobacteria</taxon>
        <taxon>Campylobacterales</taxon>
        <taxon>Sulfurovaceae</taxon>
        <taxon>Nitratifractor</taxon>
    </lineage>
</organism>
<dbReference type="PANTHER" id="PTHR33375">
    <property type="entry name" value="CHROMOSOME-PARTITIONING PROTEIN PARB-RELATED"/>
    <property type="match status" value="1"/>
</dbReference>
<name>A0A7V2SJ56_9BACT</name>
<keyword evidence="2" id="KW-0159">Chromosome partition</keyword>